<reference evidence="2 3" key="1">
    <citation type="submission" date="2023-04" db="EMBL/GenBank/DDBJ databases">
        <title>Streptomyces chengmaiensis sp. nov. isolated from the stem of mangrove plant in Hainan.</title>
        <authorList>
            <person name="Huang X."/>
            <person name="Zhou S."/>
            <person name="Chu X."/>
            <person name="Xie Y."/>
            <person name="Lin Y."/>
        </authorList>
    </citation>
    <scope>NUCLEOTIDE SEQUENCE [LARGE SCALE GENOMIC DNA]</scope>
    <source>
        <strain evidence="2 3">HNM0663</strain>
    </source>
</reference>
<name>A0ABT6HF83_9ACTN</name>
<dbReference type="CDD" id="cd00158">
    <property type="entry name" value="RHOD"/>
    <property type="match status" value="1"/>
</dbReference>
<protein>
    <submittedName>
        <fullName evidence="2">Rhodanese-like domain-containing protein</fullName>
    </submittedName>
</protein>
<dbReference type="Proteomes" id="UP001223144">
    <property type="component" value="Unassembled WGS sequence"/>
</dbReference>
<accession>A0ABT6HF83</accession>
<dbReference type="PANTHER" id="PTHR43031">
    <property type="entry name" value="FAD-DEPENDENT OXIDOREDUCTASE"/>
    <property type="match status" value="1"/>
</dbReference>
<organism evidence="2 3">
    <name type="scientific">Streptomyces chengmaiensis</name>
    <dbReference type="NCBI Taxonomy" id="3040919"/>
    <lineage>
        <taxon>Bacteria</taxon>
        <taxon>Bacillati</taxon>
        <taxon>Actinomycetota</taxon>
        <taxon>Actinomycetes</taxon>
        <taxon>Kitasatosporales</taxon>
        <taxon>Streptomycetaceae</taxon>
        <taxon>Streptomyces</taxon>
    </lineage>
</organism>
<comment type="caution">
    <text evidence="2">The sequence shown here is derived from an EMBL/GenBank/DDBJ whole genome shotgun (WGS) entry which is preliminary data.</text>
</comment>
<sequence length="133" mass="13418">MSVFRRGRGSPGRVTVQEAAGRTGHGHGGASGGVRGVAAVLLDVREPYEWQAGHAPHAVHLPLSALVAGAALPGHAQSRPLVVICRSGNRSRQAAALLASRGAEAVDVIGGMKDWAGAGLPVVDSHGRNGSVA</sequence>
<evidence type="ECO:0000259" key="1">
    <source>
        <dbReference type="PROSITE" id="PS50206"/>
    </source>
</evidence>
<dbReference type="InterPro" id="IPR036873">
    <property type="entry name" value="Rhodanese-like_dom_sf"/>
</dbReference>
<keyword evidence="3" id="KW-1185">Reference proteome</keyword>
<dbReference type="SUPFAM" id="SSF52821">
    <property type="entry name" value="Rhodanese/Cell cycle control phosphatase"/>
    <property type="match status" value="1"/>
</dbReference>
<dbReference type="InterPro" id="IPR050229">
    <property type="entry name" value="GlpE_sulfurtransferase"/>
</dbReference>
<dbReference type="PANTHER" id="PTHR43031:SF1">
    <property type="entry name" value="PYRIDINE NUCLEOTIDE-DISULPHIDE OXIDOREDUCTASE"/>
    <property type="match status" value="1"/>
</dbReference>
<evidence type="ECO:0000313" key="3">
    <source>
        <dbReference type="Proteomes" id="UP001223144"/>
    </source>
</evidence>
<dbReference type="Pfam" id="PF00581">
    <property type="entry name" value="Rhodanese"/>
    <property type="match status" value="1"/>
</dbReference>
<dbReference type="Gene3D" id="3.40.250.10">
    <property type="entry name" value="Rhodanese-like domain"/>
    <property type="match status" value="1"/>
</dbReference>
<dbReference type="InterPro" id="IPR001763">
    <property type="entry name" value="Rhodanese-like_dom"/>
</dbReference>
<gene>
    <name evidence="2" type="ORF">QCN29_01175</name>
</gene>
<dbReference type="EMBL" id="JARWBG010000001">
    <property type="protein sequence ID" value="MDH2387419.1"/>
    <property type="molecule type" value="Genomic_DNA"/>
</dbReference>
<proteinExistence type="predicted"/>
<dbReference type="RefSeq" id="WP_279925537.1">
    <property type="nucleotide sequence ID" value="NZ_JARWBG010000001.1"/>
</dbReference>
<evidence type="ECO:0000313" key="2">
    <source>
        <dbReference type="EMBL" id="MDH2387419.1"/>
    </source>
</evidence>
<feature type="domain" description="Rhodanese" evidence="1">
    <location>
        <begin position="35"/>
        <end position="124"/>
    </location>
</feature>
<dbReference type="SMART" id="SM00450">
    <property type="entry name" value="RHOD"/>
    <property type="match status" value="1"/>
</dbReference>
<dbReference type="PROSITE" id="PS50206">
    <property type="entry name" value="RHODANESE_3"/>
    <property type="match status" value="1"/>
</dbReference>